<protein>
    <submittedName>
        <fullName evidence="3">Aldehyde dehydrogenase (NADP(+))</fullName>
    </submittedName>
</protein>
<feature type="domain" description="Aldehyde dehydrogenase" evidence="2">
    <location>
        <begin position="11"/>
        <end position="468"/>
    </location>
</feature>
<reference evidence="3 4" key="1">
    <citation type="submission" date="2024-01" db="EMBL/GenBank/DDBJ databases">
        <title>Pedobacter sp. nov., isolated from oil-contaminated soil.</title>
        <authorList>
            <person name="Le N.T.T."/>
        </authorList>
    </citation>
    <scope>NUCLEOTIDE SEQUENCE [LARGE SCALE GENOMIC DNA]</scope>
    <source>
        <strain evidence="3 4">VNH31</strain>
    </source>
</reference>
<evidence type="ECO:0000259" key="2">
    <source>
        <dbReference type="Pfam" id="PF00171"/>
    </source>
</evidence>
<evidence type="ECO:0000313" key="3">
    <source>
        <dbReference type="EMBL" id="MEE1885379.1"/>
    </source>
</evidence>
<dbReference type="InterPro" id="IPR050740">
    <property type="entry name" value="Aldehyde_DH_Superfamily"/>
</dbReference>
<name>A0ABU7H227_9SPHI</name>
<accession>A0ABU7H227</accession>
<dbReference type="InterPro" id="IPR015590">
    <property type="entry name" value="Aldehyde_DH_dom"/>
</dbReference>
<dbReference type="SUPFAM" id="SSF53720">
    <property type="entry name" value="ALDH-like"/>
    <property type="match status" value="1"/>
</dbReference>
<dbReference type="CDD" id="cd07129">
    <property type="entry name" value="ALDH_KGSADH"/>
    <property type="match status" value="1"/>
</dbReference>
<dbReference type="Gene3D" id="3.40.309.10">
    <property type="entry name" value="Aldehyde Dehydrogenase, Chain A, domain 2"/>
    <property type="match status" value="1"/>
</dbReference>
<dbReference type="RefSeq" id="WP_330146277.1">
    <property type="nucleotide sequence ID" value="NZ_JAZDQU010000002.1"/>
</dbReference>
<comment type="caution">
    <text evidence="3">The sequence shown here is derived from an EMBL/GenBank/DDBJ whole genome shotgun (WGS) entry which is preliminary data.</text>
</comment>
<dbReference type="InterPro" id="IPR016163">
    <property type="entry name" value="Ald_DH_C"/>
</dbReference>
<dbReference type="PANTHER" id="PTHR43353">
    <property type="entry name" value="SUCCINATE-SEMIALDEHYDE DEHYDROGENASE, MITOCHONDRIAL"/>
    <property type="match status" value="1"/>
</dbReference>
<evidence type="ECO:0000256" key="1">
    <source>
        <dbReference type="ARBA" id="ARBA00023002"/>
    </source>
</evidence>
<dbReference type="EMBL" id="JAZDQU010000002">
    <property type="protein sequence ID" value="MEE1885379.1"/>
    <property type="molecule type" value="Genomic_DNA"/>
</dbReference>
<dbReference type="PANTHER" id="PTHR43353:SF3">
    <property type="entry name" value="ALDEHYDE DEHYDROGENASE-RELATED"/>
    <property type="match status" value="1"/>
</dbReference>
<keyword evidence="1" id="KW-0560">Oxidoreductase</keyword>
<evidence type="ECO:0000313" key="4">
    <source>
        <dbReference type="Proteomes" id="UP001337681"/>
    </source>
</evidence>
<dbReference type="Gene3D" id="3.40.605.10">
    <property type="entry name" value="Aldehyde Dehydrogenase, Chain A, domain 1"/>
    <property type="match status" value="1"/>
</dbReference>
<dbReference type="Pfam" id="PF00171">
    <property type="entry name" value="Aldedh"/>
    <property type="match status" value="1"/>
</dbReference>
<dbReference type="InterPro" id="IPR016161">
    <property type="entry name" value="Ald_DH/histidinol_DH"/>
</dbReference>
<organism evidence="3 4">
    <name type="scientific">Pedobacter flavus</name>
    <dbReference type="NCBI Taxonomy" id="3113906"/>
    <lineage>
        <taxon>Bacteria</taxon>
        <taxon>Pseudomonadati</taxon>
        <taxon>Bacteroidota</taxon>
        <taxon>Sphingobacteriia</taxon>
        <taxon>Sphingobacteriales</taxon>
        <taxon>Sphingobacteriaceae</taxon>
        <taxon>Pedobacter</taxon>
    </lineage>
</organism>
<gene>
    <name evidence="3" type="ORF">VRU49_08115</name>
</gene>
<sequence>MKTENIVACNYVESNGGSFKAINPSLNLPISTPFVAADNDIIDSALDKAAAAFKVFKSINKDQKSNFLRSIANELELVATALIDVAMQESGLTEVRLKGELARTTGQLRMFADLIEEGSWVDAVIMPAMPDRLPIPRADIRRMLRPLGPVVVFGASNFPLAFSVAGGDTAAAFAAGCPVIVKVHPAHPGTSAITATAIIKAVKNNHLPDGCFSMLYDGSYEVGTALVQHPHTKAVAFTGSLKGGMALHKLAQNRKDPIPVFAEMGSTNPIFVFPEAVINNAQSLSEKLAVSVTSGAGQFCTKPGLIFVMENINLDNFKNHLITAFQNSLPVTMLTPGICANYFEKNAKVLSENGVSALYASEIDKSALPNGGNPILAEVTAENWLKNPLLAEEVFGPFSLLIIIKSIDELNAIVEKLEGQLTTTVIAEAEDVAKYCAIIEDLTDKAGRLIFNGVPTGVEVNAAMNHGGPFPATNNNFTSVGSKSIYRFVRPIAYQDWPDHLLPMELKRENPYHITRQTNQTLSKD</sequence>
<dbReference type="InterPro" id="IPR044151">
    <property type="entry name" value="ALDH_KGSADH"/>
</dbReference>
<keyword evidence="4" id="KW-1185">Reference proteome</keyword>
<dbReference type="InterPro" id="IPR016162">
    <property type="entry name" value="Ald_DH_N"/>
</dbReference>
<dbReference type="Proteomes" id="UP001337681">
    <property type="component" value="Unassembled WGS sequence"/>
</dbReference>
<proteinExistence type="predicted"/>